<evidence type="ECO:0000256" key="2">
    <source>
        <dbReference type="HAMAP-Rule" id="MF_00844"/>
    </source>
</evidence>
<dbReference type="GO" id="GO:0000049">
    <property type="term" value="F:tRNA binding"/>
    <property type="evidence" value="ECO:0007669"/>
    <property type="project" value="UniProtKB-UniRule"/>
</dbReference>
<dbReference type="InterPro" id="IPR043681">
    <property type="entry name" value="RqcH_archaeal"/>
</dbReference>
<feature type="domain" description="NFACT RNA-binding" evidence="3">
    <location>
        <begin position="465"/>
        <end position="574"/>
    </location>
</feature>
<dbReference type="NCBIfam" id="NF041120">
    <property type="entry name" value="RqcH_arch"/>
    <property type="match status" value="1"/>
</dbReference>
<dbReference type="PANTHER" id="PTHR15239">
    <property type="entry name" value="NUCLEAR EXPORT MEDIATOR FACTOR NEMF"/>
    <property type="match status" value="1"/>
</dbReference>
<reference evidence="4 5" key="1">
    <citation type="journal article" date="2006" name="Science">
        <title>Genome of rice cluster I archaea -- the key methane producers in the rice rhizosphere.</title>
        <authorList>
            <person name="Erkel C."/>
            <person name="Kube M."/>
            <person name="Reinhardt R."/>
            <person name="Liesack W."/>
        </authorList>
    </citation>
    <scope>NUCLEOTIDE SEQUENCE [LARGE SCALE GENOMIC DNA]</scope>
    <source>
        <strain evidence="5">DSM 22066 / NBRC 105507 / MRE50</strain>
    </source>
</reference>
<evidence type="ECO:0000259" key="3">
    <source>
        <dbReference type="Pfam" id="PF05670"/>
    </source>
</evidence>
<organism evidence="4 5">
    <name type="scientific">Methanocella arvoryzae (strain DSM 22066 / NBRC 105507 / MRE50)</name>
    <dbReference type="NCBI Taxonomy" id="351160"/>
    <lineage>
        <taxon>Archaea</taxon>
        <taxon>Methanobacteriati</taxon>
        <taxon>Methanobacteriota</taxon>
        <taxon>Stenosarchaea group</taxon>
        <taxon>Methanomicrobia</taxon>
        <taxon>Methanocellales</taxon>
        <taxon>Methanocellaceae</taxon>
        <taxon>Methanocella</taxon>
    </lineage>
</organism>
<dbReference type="GO" id="GO:0072344">
    <property type="term" value="P:rescue of stalled ribosome"/>
    <property type="evidence" value="ECO:0007669"/>
    <property type="project" value="UniProtKB-UniRule"/>
</dbReference>
<evidence type="ECO:0000313" key="4">
    <source>
        <dbReference type="EMBL" id="CAJ36018.1"/>
    </source>
</evidence>
<evidence type="ECO:0000256" key="1">
    <source>
        <dbReference type="ARBA" id="ARBA00023054"/>
    </source>
</evidence>
<comment type="subunit">
    <text evidence="2">Associates with stalled 50S ribosomal subunits.</text>
</comment>
<keyword evidence="2" id="KW-0648">Protein biosynthesis</keyword>
<dbReference type="KEGG" id="rci:RCIX612"/>
<feature type="coiled-coil region" evidence="2">
    <location>
        <begin position="299"/>
        <end position="326"/>
    </location>
</feature>
<keyword evidence="2" id="KW-0694">RNA-binding</keyword>
<dbReference type="GO" id="GO:1990112">
    <property type="term" value="C:RQC complex"/>
    <property type="evidence" value="ECO:0007669"/>
    <property type="project" value="TreeGrafter"/>
</dbReference>
<proteinExistence type="inferred from homology"/>
<keyword evidence="2" id="KW-0699">rRNA-binding</keyword>
<dbReference type="SUPFAM" id="SSF46946">
    <property type="entry name" value="S13-like H2TH domain"/>
    <property type="match status" value="1"/>
</dbReference>
<dbReference type="GO" id="GO:0043023">
    <property type="term" value="F:ribosomal large subunit binding"/>
    <property type="evidence" value="ECO:0007669"/>
    <property type="project" value="UniProtKB-UniRule"/>
</dbReference>
<dbReference type="AlphaFoldDB" id="Q0W6H5"/>
<dbReference type="HAMAP" id="MF_00844_A">
    <property type="entry name" value="RqcH_A"/>
    <property type="match status" value="1"/>
</dbReference>
<dbReference type="Gene3D" id="2.30.310.10">
    <property type="entry name" value="ibrinogen binding protein from staphylococcus aureus domain"/>
    <property type="match status" value="1"/>
</dbReference>
<comment type="function">
    <text evidence="2">Probably part of the ribosome quality control system (RQC). May mediate the addition of alanine residues (Ala tailing) to incompletely synthesized nascent chains from stalled ribosomes, leading to their degradation.</text>
</comment>
<sequence>MKEEMTSVDVYAVVKELQFLVDAKLEKAYQTSADEIRLRLQEFKTGKYDLIAEAGKRLHITANAPESPKLPPAFAMILRKYTMGGRITAIRQHGFDRIVEIETVRAGEGNILIVEMFARGNIILADAERKIIMPLKSLKMRDRDVVRGEKYEYPSPQLSPLGLTVDELSRLFKASDKDVVRTLATQTSIGGMYAEEACLIAGIDKGREAKSLMESEIQVLLRGIERVFAPLIVGTLKPHIVRKDGKDIDVLPIELKRYEGEGYEKVYFETFNKAVDAYFGARIKTEAKAAIVEKKAEKLGVFERRLRQQQDAIAKFEREEQENARKGEVIYAEYQKVEEIIKVIKGARDRGYSWDDIRKILKDAKKAGNQAAAAIQAIDSATGLITVVLPEATVNIDVKLTVPQNAQAYYDKVKKVQAKKEGALKAIEETRKAMAKAQPKVAEPGKPVQKKVSAKPRKPKWYDRFRWFFTSDGFLVVAGRDADTNEEIVKKYMEKNDVFFHAQAHGAPITVLKTAGKPVTEQALAEVAQFAVSYSSVWKAGQFSGDCYWVKPEQVSKTPEPGEYVAKGAFIVRGERNYVKDVQVRAAIGIRFDEQGCYVIGGPVKSVKARAKYVVVIEPGDFNQGDAAKKIYRYLIDHASEEDGKAIRQAASPDKIMMFMPPGETRISGQ</sequence>
<keyword evidence="5" id="KW-1185">Reference proteome</keyword>
<dbReference type="InterPro" id="IPR008532">
    <property type="entry name" value="NFACT_RNA-bd"/>
</dbReference>
<accession>Q0W6H5</accession>
<keyword evidence="2" id="KW-0820">tRNA-binding</keyword>
<dbReference type="PATRIC" id="fig|351160.9.peg.2218"/>
<name>Q0W6H5_METAR</name>
<gene>
    <name evidence="2" type="primary">rqcH</name>
    <name evidence="4" type="ORF">RCIX612</name>
</gene>
<dbReference type="PANTHER" id="PTHR15239:SF6">
    <property type="entry name" value="RIBOSOME QUALITY CONTROL COMPLEX SUBUNIT NEMF"/>
    <property type="match status" value="1"/>
</dbReference>
<comment type="similarity">
    <text evidence="2">Belongs to the NEMF family.</text>
</comment>
<dbReference type="InterPro" id="IPR051608">
    <property type="entry name" value="RQC_Subunit_NEMF"/>
</dbReference>
<protein>
    <recommendedName>
        <fullName evidence="2">Archaeal Rqc2 homolog aRqcH</fullName>
        <shortName evidence="2">aRqcH</shortName>
    </recommendedName>
</protein>
<dbReference type="eggNOG" id="arCOG01695">
    <property type="taxonomic scope" value="Archaea"/>
</dbReference>
<dbReference type="FunFam" id="2.30.310.10:FF:000003">
    <property type="entry name" value="Zinc knuckle domain containing protein"/>
    <property type="match status" value="1"/>
</dbReference>
<dbReference type="Proteomes" id="UP000000663">
    <property type="component" value="Chromosome"/>
</dbReference>
<evidence type="ECO:0000313" key="5">
    <source>
        <dbReference type="Proteomes" id="UP000000663"/>
    </source>
</evidence>
<keyword evidence="1 2" id="KW-0175">Coiled coil</keyword>
<dbReference type="Pfam" id="PF05670">
    <property type="entry name" value="NFACT-R_1"/>
    <property type="match status" value="1"/>
</dbReference>
<dbReference type="InterPro" id="IPR010979">
    <property type="entry name" value="Ribosomal_uS13-like_H2TH"/>
</dbReference>
<dbReference type="GO" id="GO:0005737">
    <property type="term" value="C:cytoplasm"/>
    <property type="evidence" value="ECO:0007669"/>
    <property type="project" value="UniProtKB-ARBA"/>
</dbReference>
<dbReference type="EMBL" id="AM114193">
    <property type="protein sequence ID" value="CAJ36018.1"/>
    <property type="molecule type" value="Genomic_DNA"/>
</dbReference>
<dbReference type="RefSeq" id="WP_012036489.1">
    <property type="nucleotide sequence ID" value="NC_009464.1"/>
</dbReference>
<dbReference type="STRING" id="351160.RCIX612"/>
<dbReference type="GO" id="GO:0019843">
    <property type="term" value="F:rRNA binding"/>
    <property type="evidence" value="ECO:0007669"/>
    <property type="project" value="UniProtKB-UniRule"/>
</dbReference>
<dbReference type="Pfam" id="PF05833">
    <property type="entry name" value="NFACT_N"/>
    <property type="match status" value="1"/>
</dbReference>
<dbReference type="GeneID" id="5143419"/>
<dbReference type="OrthoDB" id="10943at2157"/>